<protein>
    <recommendedName>
        <fullName evidence="5">Tubulin--tyrosine ligase-like protein 5</fullName>
    </recommendedName>
</protein>
<evidence type="ECO:0000256" key="4">
    <source>
        <dbReference type="ARBA" id="ARBA00022840"/>
    </source>
</evidence>
<feature type="region of interest" description="Disordered" evidence="7">
    <location>
        <begin position="32"/>
        <end position="72"/>
    </location>
</feature>
<comment type="similarity">
    <text evidence="1">Belongs to the tubulin--tyrosine ligase family.</text>
</comment>
<feature type="region of interest" description="Disordered" evidence="7">
    <location>
        <begin position="1110"/>
        <end position="1161"/>
    </location>
</feature>
<evidence type="ECO:0000256" key="1">
    <source>
        <dbReference type="ARBA" id="ARBA00006820"/>
    </source>
</evidence>
<dbReference type="Pfam" id="PF03133">
    <property type="entry name" value="TTL"/>
    <property type="match status" value="1"/>
</dbReference>
<feature type="compositionally biased region" description="Polar residues" evidence="7">
    <location>
        <begin position="571"/>
        <end position="587"/>
    </location>
</feature>
<evidence type="ECO:0000256" key="5">
    <source>
        <dbReference type="ARBA" id="ARBA00041448"/>
    </source>
</evidence>
<dbReference type="PROSITE" id="PS51221">
    <property type="entry name" value="TTL"/>
    <property type="match status" value="1"/>
</dbReference>
<dbReference type="SUPFAM" id="SSF56059">
    <property type="entry name" value="Glutathione synthetase ATP-binding domain-like"/>
    <property type="match status" value="1"/>
</dbReference>
<dbReference type="PANTHER" id="PTHR12241">
    <property type="entry name" value="TUBULIN POLYGLUTAMYLASE"/>
    <property type="match status" value="1"/>
</dbReference>
<keyword evidence="2" id="KW-0436">Ligase</keyword>
<dbReference type="GO" id="GO:0036064">
    <property type="term" value="C:ciliary basal body"/>
    <property type="evidence" value="ECO:0007669"/>
    <property type="project" value="TreeGrafter"/>
</dbReference>
<feature type="compositionally biased region" description="Polar residues" evidence="7">
    <location>
        <begin position="48"/>
        <end position="59"/>
    </location>
</feature>
<feature type="region of interest" description="Disordered" evidence="7">
    <location>
        <begin position="551"/>
        <end position="587"/>
    </location>
</feature>
<feature type="compositionally biased region" description="Polar residues" evidence="7">
    <location>
        <begin position="1141"/>
        <end position="1153"/>
    </location>
</feature>
<evidence type="ECO:0000256" key="7">
    <source>
        <dbReference type="SAM" id="MobiDB-lite"/>
    </source>
</evidence>
<keyword evidence="4" id="KW-0067">ATP-binding</keyword>
<name>A0A0R3U748_MESCO</name>
<evidence type="ECO:0000313" key="9">
    <source>
        <dbReference type="Proteomes" id="UP000267029"/>
    </source>
</evidence>
<dbReference type="GO" id="GO:0005524">
    <property type="term" value="F:ATP binding"/>
    <property type="evidence" value="ECO:0007669"/>
    <property type="project" value="UniProtKB-KW"/>
</dbReference>
<dbReference type="Gene3D" id="3.30.470.20">
    <property type="entry name" value="ATP-grasp fold, B domain"/>
    <property type="match status" value="1"/>
</dbReference>
<keyword evidence="9" id="KW-1185">Reference proteome</keyword>
<dbReference type="InterPro" id="IPR004344">
    <property type="entry name" value="TTL/TTLL_fam"/>
</dbReference>
<feature type="compositionally biased region" description="Acidic residues" evidence="7">
    <location>
        <begin position="61"/>
        <end position="72"/>
    </location>
</feature>
<dbReference type="PANTHER" id="PTHR12241:SF145">
    <property type="entry name" value="TUBULIN POLYGLUTAMYLASE TTLL5"/>
    <property type="match status" value="1"/>
</dbReference>
<evidence type="ECO:0000256" key="3">
    <source>
        <dbReference type="ARBA" id="ARBA00022741"/>
    </source>
</evidence>
<dbReference type="GO" id="GO:0070740">
    <property type="term" value="F:tubulin-glutamic acid ligase activity"/>
    <property type="evidence" value="ECO:0007669"/>
    <property type="project" value="TreeGrafter"/>
</dbReference>
<dbReference type="STRING" id="53468.A0A0R3U748"/>
<comment type="catalytic activity">
    <reaction evidence="6">
        <text>L-glutamyl-[protein] + L-glutamate + ATP = gamma-L-glutamyl-L-glutamyl-[protein] + ADP + phosphate + H(+)</text>
        <dbReference type="Rhea" id="RHEA:60144"/>
        <dbReference type="Rhea" id="RHEA-COMP:10208"/>
        <dbReference type="Rhea" id="RHEA-COMP:15517"/>
        <dbReference type="ChEBI" id="CHEBI:15378"/>
        <dbReference type="ChEBI" id="CHEBI:29973"/>
        <dbReference type="ChEBI" id="CHEBI:29985"/>
        <dbReference type="ChEBI" id="CHEBI:30616"/>
        <dbReference type="ChEBI" id="CHEBI:43474"/>
        <dbReference type="ChEBI" id="CHEBI:143622"/>
        <dbReference type="ChEBI" id="CHEBI:456216"/>
    </reaction>
    <physiologicalReaction direction="left-to-right" evidence="6">
        <dbReference type="Rhea" id="RHEA:60145"/>
    </physiologicalReaction>
</comment>
<feature type="compositionally biased region" description="Polar residues" evidence="7">
    <location>
        <begin position="1111"/>
        <end position="1123"/>
    </location>
</feature>
<accession>A0A0R3U748</accession>
<keyword evidence="3" id="KW-0547">Nucleotide-binding</keyword>
<evidence type="ECO:0000256" key="6">
    <source>
        <dbReference type="ARBA" id="ARBA00049274"/>
    </source>
</evidence>
<organism evidence="8 9">
    <name type="scientific">Mesocestoides corti</name>
    <name type="common">Flatworm</name>
    <dbReference type="NCBI Taxonomy" id="53468"/>
    <lineage>
        <taxon>Eukaryota</taxon>
        <taxon>Metazoa</taxon>
        <taxon>Spiralia</taxon>
        <taxon>Lophotrochozoa</taxon>
        <taxon>Platyhelminthes</taxon>
        <taxon>Cestoda</taxon>
        <taxon>Eucestoda</taxon>
        <taxon>Cyclophyllidea</taxon>
        <taxon>Mesocestoididae</taxon>
        <taxon>Mesocestoides</taxon>
    </lineage>
</organism>
<gene>
    <name evidence="8" type="ORF">MCOS_LOCUS2642</name>
</gene>
<dbReference type="GO" id="GO:0015631">
    <property type="term" value="F:tubulin binding"/>
    <property type="evidence" value="ECO:0007669"/>
    <property type="project" value="TreeGrafter"/>
</dbReference>
<reference evidence="8 9" key="1">
    <citation type="submission" date="2018-10" db="EMBL/GenBank/DDBJ databases">
        <authorList>
            <consortium name="Pathogen Informatics"/>
        </authorList>
    </citation>
    <scope>NUCLEOTIDE SEQUENCE [LARGE SCALE GENOMIC DNA]</scope>
</reference>
<evidence type="ECO:0000313" key="8">
    <source>
        <dbReference type="EMBL" id="VDD76639.1"/>
    </source>
</evidence>
<dbReference type="EMBL" id="UXSR01000461">
    <property type="protein sequence ID" value="VDD76639.1"/>
    <property type="molecule type" value="Genomic_DNA"/>
</dbReference>
<dbReference type="OrthoDB" id="2016263at2759"/>
<dbReference type="GO" id="GO:0000226">
    <property type="term" value="P:microtubule cytoskeleton organization"/>
    <property type="evidence" value="ECO:0007669"/>
    <property type="project" value="TreeGrafter"/>
</dbReference>
<proteinExistence type="inferred from homology"/>
<sequence length="1283" mass="143821">MPMSARLAENYLNSPRRSPRVYETKFAHNIADSPLTSSADDDTANEFEGSSSVACTKMSSDQDETSSEEILDIDSFGINRQQSKLRKRYSSAKSNKSDVQSKSFLFGAITRRIKLESSWLIPLSPVPFRQSGVAWNGVYRRTPILIFSPTVMMSKDSSVKAISENFNLSFKVTRAECRLLRSLLKSHGFCEVNGLSSEFNLMWTNNHVKPIELRSLYDFQRVNHFPKSYELTRKDRLAQNVKRMQLLKGEQQFDIIPKTFVLPSELADLRTDYAKGHGPYIVKPVASSRGRGIHIINNPDALTTTDQVIVSRYVSNPLLIDGFKFDLRLYVAVTSYSPLFIYIYEEGLARFATVRYQKGTKHYKNLCMHLTNYSVNKKNHHFVHNDDADIEDFGNKWSLGALLRQVHPSSLMYLRSEGKDTAALMLRIEDIIIKAFVAVEDQINYACRLFMSSKSNCFELYGFDIIVDENLRPWLLEVNLSPSLACDTPLDFKVKSNMLSDLLNLAGIVCYDPTKRNKRGISCLQNFVSPKHPTYFVAAIDYLSEECQPRSSKNTRRQLRPVGSSDAEPVSSLTRVQSKVASSTRDLTPNEQRLIRRLQEETARSGGWLRLFPCSETWDQYAGLLYNNGATEPTVSQPQQWRLSISVSPVNNQAPLGVSSTTKTGRRVDENFAVHASATMAVLAMQKANLHTLESTSKRNETDVTLVHPNLIPPNIHVGLFTGLVTSSNECCSSLRPRGSDETKLLVHVPPLYANDVTYPPIHSLPSSTLAEFLMIVLGFDLDKSRSRRKQAESVVACYSQTLARLPFYHRKLGALPICVRGVCLLAGCDHTLERSRLCGMRSNSERRVLPQVLLQVAKSAKAPPAVNDSMQLYKREVTSLLNSAKIKSMSQRQARSAFCAYLSRIRNRIASQLMDTGASRKADNEADLILRFLQKAALKLSPHAIKSVCRSHDGDTNIQRMVAHGVFKIPDFPPNYNLQSKWRLLITLLENFIKIYRYETSVICNESPHLNEAGVDKLHFNHFIQHATENELETVLSQYTRFYHSMSLFSVPPLRCTPIPRESGKITPKPMRSINQMNSNKPIQRSLTFSASDSSQLKTADEHETILLPQATSKLAVNSPPETSGRLARNVGSPVRRKNNQNSSCCLDTNATVPPKRGGPATWTTLMDDAVDGQICTSQTKLSQLGSSDCEARLEPRESPFEAVDNVIMDGDYEAAFYDPSESIHSVQLLGADEPEPESGGHVGGDFYVLDRCMPEDASSGGFDSYVCSEVDVCDMSLQEDI</sequence>
<dbReference type="Proteomes" id="UP000267029">
    <property type="component" value="Unassembled WGS sequence"/>
</dbReference>
<evidence type="ECO:0000256" key="2">
    <source>
        <dbReference type="ARBA" id="ARBA00022598"/>
    </source>
</evidence>